<evidence type="ECO:0000313" key="2">
    <source>
        <dbReference type="Proteomes" id="UP001485043"/>
    </source>
</evidence>
<protein>
    <submittedName>
        <fullName evidence="1">Uncharacterized protein</fullName>
    </submittedName>
</protein>
<accession>A0AAW1SZQ3</accession>
<keyword evidence="2" id="KW-1185">Reference proteome</keyword>
<dbReference type="EMBL" id="JALJOV010000569">
    <property type="protein sequence ID" value="KAK9862690.1"/>
    <property type="molecule type" value="Genomic_DNA"/>
</dbReference>
<dbReference type="Proteomes" id="UP001485043">
    <property type="component" value="Unassembled WGS sequence"/>
</dbReference>
<comment type="caution">
    <text evidence="1">The sequence shown here is derived from an EMBL/GenBank/DDBJ whole genome shotgun (WGS) entry which is preliminary data.</text>
</comment>
<proteinExistence type="predicted"/>
<organism evidence="1 2">
    <name type="scientific">Apatococcus fuscideae</name>
    <dbReference type="NCBI Taxonomy" id="2026836"/>
    <lineage>
        <taxon>Eukaryota</taxon>
        <taxon>Viridiplantae</taxon>
        <taxon>Chlorophyta</taxon>
        <taxon>core chlorophytes</taxon>
        <taxon>Trebouxiophyceae</taxon>
        <taxon>Chlorellales</taxon>
        <taxon>Chlorellaceae</taxon>
        <taxon>Apatococcus</taxon>
    </lineage>
</organism>
<reference evidence="1 2" key="1">
    <citation type="journal article" date="2024" name="Nat. Commun.">
        <title>Phylogenomics reveals the evolutionary origins of lichenization in chlorophyte algae.</title>
        <authorList>
            <person name="Puginier C."/>
            <person name="Libourel C."/>
            <person name="Otte J."/>
            <person name="Skaloud P."/>
            <person name="Haon M."/>
            <person name="Grisel S."/>
            <person name="Petersen M."/>
            <person name="Berrin J.G."/>
            <person name="Delaux P.M."/>
            <person name="Dal Grande F."/>
            <person name="Keller J."/>
        </authorList>
    </citation>
    <scope>NUCLEOTIDE SEQUENCE [LARGE SCALE GENOMIC DNA]</scope>
    <source>
        <strain evidence="1 2">SAG 2523</strain>
    </source>
</reference>
<dbReference type="AlphaFoldDB" id="A0AAW1SZQ3"/>
<evidence type="ECO:0000313" key="1">
    <source>
        <dbReference type="EMBL" id="KAK9862690.1"/>
    </source>
</evidence>
<name>A0AAW1SZQ3_9CHLO</name>
<sequence length="317" mass="34438">MSRDAELVLVVSAPFDFSQLARITIATAPAIHLELRSPCQIVLRLEADHVKLRRFAFRLGRQADQMDPVLSEEDCFDDVCQKDPQGISCWVLPDLRSGLVKGRSQIIMDASCQEAQLACAFWKQQYAELAPEQHASMEGNLMAELHQTAGLLASFDPSPWGPEALKVEISDQEAFRLPSPTEGVPSSGWLPANKLPPIHAPPANKLHPLATGIKRLPLSAISGHQASSNALQTPAIAKLKPKVPRAEVGTALQTFLAHHALLQAPKSAPREPNQKVHMAIRTSVKAKANDSGAPMFAKRNNALPGSKLGTCLTYPDR</sequence>
<gene>
    <name evidence="1" type="ORF">WJX84_006082</name>
</gene>